<dbReference type="GO" id="GO:0005774">
    <property type="term" value="C:vacuolar membrane"/>
    <property type="evidence" value="ECO:0007669"/>
    <property type="project" value="UniProtKB-ARBA"/>
</dbReference>
<comment type="pathway">
    <text evidence="2">Lipid metabolism; sphingolipid metabolism.</text>
</comment>
<evidence type="ECO:0000256" key="2">
    <source>
        <dbReference type="ARBA" id="ARBA00004760"/>
    </source>
</evidence>
<dbReference type="GO" id="GO:0006066">
    <property type="term" value="P:alcohol metabolic process"/>
    <property type="evidence" value="ECO:0007669"/>
    <property type="project" value="UniProtKB-ARBA"/>
</dbReference>
<keyword evidence="9 12" id="KW-0443">Lipid metabolism</keyword>
<evidence type="ECO:0000256" key="1">
    <source>
        <dbReference type="ARBA" id="ARBA00001013"/>
    </source>
</evidence>
<dbReference type="EC" id="3.2.1.45" evidence="5 12"/>
<keyword evidence="6 13" id="KW-0732">Signal</keyword>
<dbReference type="GO" id="GO:0006680">
    <property type="term" value="P:glucosylceramide catabolic process"/>
    <property type="evidence" value="ECO:0007669"/>
    <property type="project" value="UniProtKB-ARBA"/>
</dbReference>
<accession>A0AAD7YD48</accession>
<feature type="domain" description="Glycosyl hydrolase family 30 TIM-barrel" evidence="14">
    <location>
        <begin position="181"/>
        <end position="481"/>
    </location>
</feature>
<comment type="catalytic activity">
    <reaction evidence="10">
        <text>a beta-D-glucosylceramide + H2O = an N-acyl-sphingoid base + D-glucose</text>
        <dbReference type="Rhea" id="RHEA:81447"/>
        <dbReference type="ChEBI" id="CHEBI:4167"/>
        <dbReference type="ChEBI" id="CHEBI:15377"/>
        <dbReference type="ChEBI" id="CHEBI:83264"/>
        <dbReference type="ChEBI" id="CHEBI:83273"/>
    </reaction>
    <physiologicalReaction direction="left-to-right" evidence="10">
        <dbReference type="Rhea" id="RHEA:81448"/>
    </physiologicalReaction>
</comment>
<name>A0AAD7YD48_MYTSE</name>
<evidence type="ECO:0000313" key="17">
    <source>
        <dbReference type="Proteomes" id="UP001231518"/>
    </source>
</evidence>
<evidence type="ECO:0000313" key="16">
    <source>
        <dbReference type="EMBL" id="KAJ8711400.1"/>
    </source>
</evidence>
<dbReference type="InterPro" id="IPR033452">
    <property type="entry name" value="GH30_C"/>
</dbReference>
<evidence type="ECO:0000256" key="10">
    <source>
        <dbReference type="ARBA" id="ARBA00050474"/>
    </source>
</evidence>
<proteinExistence type="inferred from homology"/>
<evidence type="ECO:0000256" key="8">
    <source>
        <dbReference type="ARBA" id="ARBA00022919"/>
    </source>
</evidence>
<feature type="domain" description="Glycosyl hydrolase family 30 beta sandwich" evidence="15">
    <location>
        <begin position="484"/>
        <end position="544"/>
    </location>
</feature>
<dbReference type="EMBL" id="JARGEI010000022">
    <property type="protein sequence ID" value="KAJ8711400.1"/>
    <property type="molecule type" value="Genomic_DNA"/>
</dbReference>
<dbReference type="AlphaFoldDB" id="A0AAD7YD48"/>
<dbReference type="GO" id="GO:0032006">
    <property type="term" value="P:regulation of TOR signaling"/>
    <property type="evidence" value="ECO:0007669"/>
    <property type="project" value="UniProtKB-ARBA"/>
</dbReference>
<feature type="domain" description="Glycosyl hydrolase family 30 TIM-barrel" evidence="14">
    <location>
        <begin position="96"/>
        <end position="179"/>
    </location>
</feature>
<dbReference type="InterPro" id="IPR001139">
    <property type="entry name" value="Glyco_hydro_30"/>
</dbReference>
<evidence type="ECO:0000259" key="15">
    <source>
        <dbReference type="Pfam" id="PF17189"/>
    </source>
</evidence>
<evidence type="ECO:0000256" key="5">
    <source>
        <dbReference type="ARBA" id="ARBA00012658"/>
    </source>
</evidence>
<keyword evidence="12" id="KW-0326">Glycosidase</keyword>
<reference evidence="16" key="1">
    <citation type="submission" date="2023-03" db="EMBL/GenBank/DDBJ databases">
        <title>Chromosome-level genomes of two armyworms, Mythimna separata and Mythimna loreyi, provide insights into the biosynthesis and reception of sex pheromones.</title>
        <authorList>
            <person name="Zhao H."/>
        </authorList>
    </citation>
    <scope>NUCLEOTIDE SEQUENCE</scope>
    <source>
        <strain evidence="16">BeijingLab</strain>
        <tissue evidence="16">Pupa</tissue>
    </source>
</reference>
<evidence type="ECO:0000256" key="9">
    <source>
        <dbReference type="ARBA" id="ARBA00023098"/>
    </source>
</evidence>
<dbReference type="PANTHER" id="PTHR11069">
    <property type="entry name" value="GLUCOSYLCERAMIDASE"/>
    <property type="match status" value="1"/>
</dbReference>
<evidence type="ECO:0000256" key="13">
    <source>
        <dbReference type="SAM" id="SignalP"/>
    </source>
</evidence>
<comment type="similarity">
    <text evidence="4 12">Belongs to the glycosyl hydrolase 30 family.</text>
</comment>
<comment type="catalytic activity">
    <reaction evidence="11">
        <text>an N-acyl-1-beta-D-glucosyl-15-methylhexadecasphing-4-enine + H2O = an N-acyl-15-methylhexadecasphing-4-enine + D-glucose</text>
        <dbReference type="Rhea" id="RHEA:34755"/>
        <dbReference type="ChEBI" id="CHEBI:4167"/>
        <dbReference type="ChEBI" id="CHEBI:15377"/>
        <dbReference type="ChEBI" id="CHEBI:70815"/>
        <dbReference type="ChEBI" id="CHEBI:70846"/>
    </reaction>
    <physiologicalReaction direction="left-to-right" evidence="11">
        <dbReference type="Rhea" id="RHEA:34756"/>
    </physiologicalReaction>
</comment>
<comment type="pathway">
    <text evidence="3">Sphingolipid metabolism.</text>
</comment>
<dbReference type="GO" id="GO:0005764">
    <property type="term" value="C:lysosome"/>
    <property type="evidence" value="ECO:0007669"/>
    <property type="project" value="UniProtKB-ARBA"/>
</dbReference>
<protein>
    <recommendedName>
        <fullName evidence="5 12">Glucosylceramidase</fullName>
        <ecNumber evidence="5 12">3.2.1.45</ecNumber>
    </recommendedName>
</protein>
<gene>
    <name evidence="16" type="ORF">PYW07_008642</name>
</gene>
<dbReference type="GO" id="GO:0006914">
    <property type="term" value="P:autophagy"/>
    <property type="evidence" value="ECO:0007669"/>
    <property type="project" value="UniProtKB-ARBA"/>
</dbReference>
<dbReference type="Proteomes" id="UP001231518">
    <property type="component" value="Chromosome 21"/>
</dbReference>
<dbReference type="GO" id="GO:0016758">
    <property type="term" value="F:hexosyltransferase activity"/>
    <property type="evidence" value="ECO:0007669"/>
    <property type="project" value="UniProtKB-ARBA"/>
</dbReference>
<evidence type="ECO:0000256" key="11">
    <source>
        <dbReference type="ARBA" id="ARBA00051345"/>
    </source>
</evidence>
<dbReference type="GO" id="GO:0042391">
    <property type="term" value="P:regulation of membrane potential"/>
    <property type="evidence" value="ECO:0007669"/>
    <property type="project" value="UniProtKB-ARBA"/>
</dbReference>
<evidence type="ECO:0000256" key="3">
    <source>
        <dbReference type="ARBA" id="ARBA00004991"/>
    </source>
</evidence>
<evidence type="ECO:0000256" key="6">
    <source>
        <dbReference type="ARBA" id="ARBA00022729"/>
    </source>
</evidence>
<sequence length="554" mass="61931">MVFLITIVYLLTATHGQDLPCAAQQIPGRSVICVCNATYCDTITRIPPPPGSFVTYTSSARGLRFHKTIGRLSLIDLDPCPGPTYTVNPSVKYQTIEGFGSSVTDAASIMWSSMSKPLRKKFVDSYYGDNGLEYSMIRVPIGGTDFSTHTYAYNELPPYDIKLSNFSLAMEDYRYKLPCAIGGTDFSTHTYAYNELPPYDIKLSNFSLAMEDYRYKIPMIKAIMKGARQKVHIIASCWSPPRWMKTNNAFAGYSRLITDYYQTYADYHLKFLEHYTAEGIPIWGITTGNEPTDGMGALIRLNCLGWNADSMATWIINNLGPTIRNSSFKDIKILCADDQRPLLDYWVTLMFEDHPKVQEVVDGIAVHFYFDSVTPPSVLSRINAQYPDKFIMGTEATAMGDPNNAVNFGDWDRARLYISDIINDINNSLVGWIDWNMCLNKDGGPNWNGNNVDSTVIVLPELGQFIKQPTFYAMGHISKFVPRGSRRIQVTSNEEGSSMLTVAFLTPQNTVVVLLYNRLPSNANIVLGGKQASIVLEPDTITTVELSGSSLTYD</sequence>
<organism evidence="16 17">
    <name type="scientific">Mythimna separata</name>
    <name type="common">Oriental armyworm</name>
    <name type="synonym">Pseudaletia separata</name>
    <dbReference type="NCBI Taxonomy" id="271217"/>
    <lineage>
        <taxon>Eukaryota</taxon>
        <taxon>Metazoa</taxon>
        <taxon>Ecdysozoa</taxon>
        <taxon>Arthropoda</taxon>
        <taxon>Hexapoda</taxon>
        <taxon>Insecta</taxon>
        <taxon>Pterygota</taxon>
        <taxon>Neoptera</taxon>
        <taxon>Endopterygota</taxon>
        <taxon>Lepidoptera</taxon>
        <taxon>Glossata</taxon>
        <taxon>Ditrysia</taxon>
        <taxon>Noctuoidea</taxon>
        <taxon>Noctuidae</taxon>
        <taxon>Noctuinae</taxon>
        <taxon>Hadenini</taxon>
        <taxon>Mythimna</taxon>
    </lineage>
</organism>
<dbReference type="Pfam" id="PF02055">
    <property type="entry name" value="Glyco_hydro_30"/>
    <property type="match status" value="2"/>
</dbReference>
<keyword evidence="17" id="KW-1185">Reference proteome</keyword>
<dbReference type="PANTHER" id="PTHR11069:SF23">
    <property type="entry name" value="LYSOSOMAL ACID GLUCOSYLCERAMIDASE"/>
    <property type="match status" value="1"/>
</dbReference>
<dbReference type="GO" id="GO:0010605">
    <property type="term" value="P:negative regulation of macromolecule metabolic process"/>
    <property type="evidence" value="ECO:0007669"/>
    <property type="project" value="UniProtKB-ARBA"/>
</dbReference>
<dbReference type="Pfam" id="PF17189">
    <property type="entry name" value="Glyco_hydro_30C"/>
    <property type="match status" value="1"/>
</dbReference>
<feature type="signal peptide" evidence="13">
    <location>
        <begin position="1"/>
        <end position="16"/>
    </location>
</feature>
<evidence type="ECO:0000256" key="7">
    <source>
        <dbReference type="ARBA" id="ARBA00022801"/>
    </source>
</evidence>
<dbReference type="GO" id="GO:0004348">
    <property type="term" value="F:glucosylceramidase activity"/>
    <property type="evidence" value="ECO:0007669"/>
    <property type="project" value="UniProtKB-EC"/>
</dbReference>
<evidence type="ECO:0000256" key="4">
    <source>
        <dbReference type="ARBA" id="ARBA00005382"/>
    </source>
</evidence>
<dbReference type="GO" id="GO:0007040">
    <property type="term" value="P:lysosome organization"/>
    <property type="evidence" value="ECO:0007669"/>
    <property type="project" value="UniProtKB-ARBA"/>
</dbReference>
<dbReference type="SUPFAM" id="SSF51445">
    <property type="entry name" value="(Trans)glycosidases"/>
    <property type="match status" value="2"/>
</dbReference>
<comment type="catalytic activity">
    <reaction evidence="1">
        <text>a beta-D-glucosyl-(1&lt;-&gt;1')-N-acylsphing-4-enine + H2O = an N-acylsphing-4-enine + D-glucose</text>
        <dbReference type="Rhea" id="RHEA:13269"/>
        <dbReference type="ChEBI" id="CHEBI:4167"/>
        <dbReference type="ChEBI" id="CHEBI:15377"/>
        <dbReference type="ChEBI" id="CHEBI:22801"/>
        <dbReference type="ChEBI" id="CHEBI:52639"/>
        <dbReference type="EC" id="3.2.1.45"/>
    </reaction>
    <physiologicalReaction direction="left-to-right" evidence="1">
        <dbReference type="Rhea" id="RHEA:13270"/>
    </physiologicalReaction>
</comment>
<keyword evidence="7 12" id="KW-0378">Hydrolase</keyword>
<dbReference type="PRINTS" id="PR00843">
    <property type="entry name" value="GLHYDRLASE30"/>
</dbReference>
<dbReference type="FunFam" id="3.20.20.80:FF:000030">
    <property type="entry name" value="Lysosomal acid glucosylceramidase"/>
    <property type="match status" value="1"/>
</dbReference>
<dbReference type="InterPro" id="IPR017853">
    <property type="entry name" value="GH"/>
</dbReference>
<dbReference type="Gene3D" id="3.20.20.80">
    <property type="entry name" value="Glycosidases"/>
    <property type="match status" value="2"/>
</dbReference>
<dbReference type="GO" id="GO:0008202">
    <property type="term" value="P:steroid metabolic process"/>
    <property type="evidence" value="ECO:0007669"/>
    <property type="project" value="UniProtKB-ARBA"/>
</dbReference>
<dbReference type="GO" id="GO:0016241">
    <property type="term" value="P:regulation of macroautophagy"/>
    <property type="evidence" value="ECO:0007669"/>
    <property type="project" value="UniProtKB-ARBA"/>
</dbReference>
<comment type="caution">
    <text evidence="16">The sequence shown here is derived from an EMBL/GenBank/DDBJ whole genome shotgun (WGS) entry which is preliminary data.</text>
</comment>
<evidence type="ECO:0000256" key="12">
    <source>
        <dbReference type="RuleBase" id="RU361188"/>
    </source>
</evidence>
<dbReference type="GO" id="GO:0051246">
    <property type="term" value="P:regulation of protein metabolic process"/>
    <property type="evidence" value="ECO:0007669"/>
    <property type="project" value="UniProtKB-ARBA"/>
</dbReference>
<evidence type="ECO:0000259" key="14">
    <source>
        <dbReference type="Pfam" id="PF02055"/>
    </source>
</evidence>
<dbReference type="GO" id="GO:0030163">
    <property type="term" value="P:protein catabolic process"/>
    <property type="evidence" value="ECO:0007669"/>
    <property type="project" value="UniProtKB-ARBA"/>
</dbReference>
<dbReference type="InterPro" id="IPR033453">
    <property type="entry name" value="Glyco_hydro_30_TIM-barrel"/>
</dbReference>
<dbReference type="SUPFAM" id="SSF51011">
    <property type="entry name" value="Glycosyl hydrolase domain"/>
    <property type="match status" value="1"/>
</dbReference>
<dbReference type="GO" id="GO:0005102">
    <property type="term" value="F:signaling receptor binding"/>
    <property type="evidence" value="ECO:0007669"/>
    <property type="project" value="UniProtKB-ARBA"/>
</dbReference>
<keyword evidence="8 12" id="KW-0746">Sphingolipid metabolism</keyword>
<feature type="chain" id="PRO_5042142407" description="Glucosylceramidase" evidence="13">
    <location>
        <begin position="17"/>
        <end position="554"/>
    </location>
</feature>